<dbReference type="InterPro" id="IPR032710">
    <property type="entry name" value="NTF2-like_dom_sf"/>
</dbReference>
<dbReference type="Gene3D" id="3.10.450.50">
    <property type="match status" value="1"/>
</dbReference>
<proteinExistence type="predicted"/>
<gene>
    <name evidence="1" type="ORF">GCM10017774_38600</name>
</gene>
<accession>A0ABQ3MFF6</accession>
<keyword evidence="2" id="KW-1185">Reference proteome</keyword>
<dbReference type="EMBL" id="BNAR01000005">
    <property type="protein sequence ID" value="GHH42354.1"/>
    <property type="molecule type" value="Genomic_DNA"/>
</dbReference>
<comment type="caution">
    <text evidence="1">The sequence shown here is derived from an EMBL/GenBank/DDBJ whole genome shotgun (WGS) entry which is preliminary data.</text>
</comment>
<reference evidence="2" key="1">
    <citation type="journal article" date="2019" name="Int. J. Syst. Evol. Microbiol.">
        <title>The Global Catalogue of Microorganisms (GCM) 10K type strain sequencing project: providing services to taxonomists for standard genome sequencing and annotation.</title>
        <authorList>
            <consortium name="The Broad Institute Genomics Platform"/>
            <consortium name="The Broad Institute Genome Sequencing Center for Infectious Disease"/>
            <person name="Wu L."/>
            <person name="Ma J."/>
        </authorList>
    </citation>
    <scope>NUCLEOTIDE SEQUENCE [LARGE SCALE GENOMIC DNA]</scope>
    <source>
        <strain evidence="2">CGMCC 4.7367</strain>
    </source>
</reference>
<sequence length="273" mass="30503">MVSAPELRALVRLCLERGAHFACSSYVNNELAALTRQAADRGIVLPAEAGQGRREHVTERPQGHSASWQSTACRANCACRRSPDHINEKMILSNRAISYNSLPRRRTLLSDTHPNAVWLADLYRGGAAISADPGLSEDEKIQRLHEHTVEVMEKMSPDMVIHTGGVRLAATGGMDFMRRYMKRRAGLADANVEPVQFDQILADDHYGVVHGTFRTSRGDWTWTRVGMGAWRFKDGLAVEHWELSDGPTWDEFFLAGDPEPFTGSAQEFWTRGV</sequence>
<evidence type="ECO:0008006" key="3">
    <source>
        <dbReference type="Google" id="ProtNLM"/>
    </source>
</evidence>
<organism evidence="1 2">
    <name type="scientific">Lentzea cavernae</name>
    <dbReference type="NCBI Taxonomy" id="2020703"/>
    <lineage>
        <taxon>Bacteria</taxon>
        <taxon>Bacillati</taxon>
        <taxon>Actinomycetota</taxon>
        <taxon>Actinomycetes</taxon>
        <taxon>Pseudonocardiales</taxon>
        <taxon>Pseudonocardiaceae</taxon>
        <taxon>Lentzea</taxon>
    </lineage>
</organism>
<name>A0ABQ3MFF6_9PSEU</name>
<dbReference type="SUPFAM" id="SSF54427">
    <property type="entry name" value="NTF2-like"/>
    <property type="match status" value="1"/>
</dbReference>
<protein>
    <recommendedName>
        <fullName evidence="3">SnoaL-like domain-containing protein</fullName>
    </recommendedName>
</protein>
<evidence type="ECO:0000313" key="1">
    <source>
        <dbReference type="EMBL" id="GHH42354.1"/>
    </source>
</evidence>
<evidence type="ECO:0000313" key="2">
    <source>
        <dbReference type="Proteomes" id="UP000605568"/>
    </source>
</evidence>
<dbReference type="Proteomes" id="UP000605568">
    <property type="component" value="Unassembled WGS sequence"/>
</dbReference>